<dbReference type="Proteomes" id="UP001180020">
    <property type="component" value="Unassembled WGS sequence"/>
</dbReference>
<reference evidence="1" key="1">
    <citation type="journal article" date="2023" name="Nat. Commun.">
        <title>Diploid and tetraploid genomes of Acorus and the evolution of monocots.</title>
        <authorList>
            <person name="Ma L."/>
            <person name="Liu K.W."/>
            <person name="Li Z."/>
            <person name="Hsiao Y.Y."/>
            <person name="Qi Y."/>
            <person name="Fu T."/>
            <person name="Tang G.D."/>
            <person name="Zhang D."/>
            <person name="Sun W.H."/>
            <person name="Liu D.K."/>
            <person name="Li Y."/>
            <person name="Chen G.Z."/>
            <person name="Liu X.D."/>
            <person name="Liao X.Y."/>
            <person name="Jiang Y.T."/>
            <person name="Yu X."/>
            <person name="Hao Y."/>
            <person name="Huang J."/>
            <person name="Zhao X.W."/>
            <person name="Ke S."/>
            <person name="Chen Y.Y."/>
            <person name="Wu W.L."/>
            <person name="Hsu J.L."/>
            <person name="Lin Y.F."/>
            <person name="Huang M.D."/>
            <person name="Li C.Y."/>
            <person name="Huang L."/>
            <person name="Wang Z.W."/>
            <person name="Zhao X."/>
            <person name="Zhong W.Y."/>
            <person name="Peng D.H."/>
            <person name="Ahmad S."/>
            <person name="Lan S."/>
            <person name="Zhang J.S."/>
            <person name="Tsai W.C."/>
            <person name="Van de Peer Y."/>
            <person name="Liu Z.J."/>
        </authorList>
    </citation>
    <scope>NUCLEOTIDE SEQUENCE</scope>
    <source>
        <strain evidence="1">CP</strain>
    </source>
</reference>
<evidence type="ECO:0000313" key="2">
    <source>
        <dbReference type="Proteomes" id="UP001180020"/>
    </source>
</evidence>
<accession>A0AAV9FMQ7</accession>
<reference evidence="1" key="2">
    <citation type="submission" date="2023-06" db="EMBL/GenBank/DDBJ databases">
        <authorList>
            <person name="Ma L."/>
            <person name="Liu K.-W."/>
            <person name="Li Z."/>
            <person name="Hsiao Y.-Y."/>
            <person name="Qi Y."/>
            <person name="Fu T."/>
            <person name="Tang G."/>
            <person name="Zhang D."/>
            <person name="Sun W.-H."/>
            <person name="Liu D.-K."/>
            <person name="Li Y."/>
            <person name="Chen G.-Z."/>
            <person name="Liu X.-D."/>
            <person name="Liao X.-Y."/>
            <person name="Jiang Y.-T."/>
            <person name="Yu X."/>
            <person name="Hao Y."/>
            <person name="Huang J."/>
            <person name="Zhao X.-W."/>
            <person name="Ke S."/>
            <person name="Chen Y.-Y."/>
            <person name="Wu W.-L."/>
            <person name="Hsu J.-L."/>
            <person name="Lin Y.-F."/>
            <person name="Huang M.-D."/>
            <person name="Li C.-Y."/>
            <person name="Huang L."/>
            <person name="Wang Z.-W."/>
            <person name="Zhao X."/>
            <person name="Zhong W.-Y."/>
            <person name="Peng D.-H."/>
            <person name="Ahmad S."/>
            <person name="Lan S."/>
            <person name="Zhang J.-S."/>
            <person name="Tsai W.-C."/>
            <person name="Van De Peer Y."/>
            <person name="Liu Z.-J."/>
        </authorList>
    </citation>
    <scope>NUCLEOTIDE SEQUENCE</scope>
    <source>
        <strain evidence="1">CP</strain>
        <tissue evidence="1">Leaves</tissue>
    </source>
</reference>
<dbReference type="EMBL" id="JAUJYO010000001">
    <property type="protein sequence ID" value="KAK1327042.1"/>
    <property type="molecule type" value="Genomic_DNA"/>
</dbReference>
<comment type="caution">
    <text evidence="1">The sequence shown here is derived from an EMBL/GenBank/DDBJ whole genome shotgun (WGS) entry which is preliminary data.</text>
</comment>
<evidence type="ECO:0000313" key="1">
    <source>
        <dbReference type="EMBL" id="KAK1327042.1"/>
    </source>
</evidence>
<organism evidence="1 2">
    <name type="scientific">Acorus calamus</name>
    <name type="common">Sweet flag</name>
    <dbReference type="NCBI Taxonomy" id="4465"/>
    <lineage>
        <taxon>Eukaryota</taxon>
        <taxon>Viridiplantae</taxon>
        <taxon>Streptophyta</taxon>
        <taxon>Embryophyta</taxon>
        <taxon>Tracheophyta</taxon>
        <taxon>Spermatophyta</taxon>
        <taxon>Magnoliopsida</taxon>
        <taxon>Liliopsida</taxon>
        <taxon>Acoraceae</taxon>
        <taxon>Acorus</taxon>
    </lineage>
</organism>
<gene>
    <name evidence="1" type="ORF">QJS10_CPA01g02791</name>
</gene>
<keyword evidence="2" id="KW-1185">Reference proteome</keyword>
<sequence length="128" mass="13998">MLSSTKFMYLKIPVHTSGFRKKGKPAEDVRLQIGFALGSNSGKIIVVYAYSNLSVLICGAVRENDLISVLVVLMPRAITSSDPKIEWLWSLSVTSRATAESRQLFKHGKYSTTLDLLSSTRRCSGSGG</sequence>
<dbReference type="AlphaFoldDB" id="A0AAV9FMQ7"/>
<name>A0AAV9FMQ7_ACOCL</name>
<proteinExistence type="predicted"/>
<protein>
    <submittedName>
        <fullName evidence="1">Uncharacterized protein</fullName>
    </submittedName>
</protein>